<proteinExistence type="predicted"/>
<evidence type="ECO:0000313" key="2">
    <source>
        <dbReference type="Proteomes" id="UP001595848"/>
    </source>
</evidence>
<name>A0ABV8NWA8_9BURK</name>
<comment type="caution">
    <text evidence="1">The sequence shown here is derived from an EMBL/GenBank/DDBJ whole genome shotgun (WGS) entry which is preliminary data.</text>
</comment>
<dbReference type="Proteomes" id="UP001595848">
    <property type="component" value="Unassembled WGS sequence"/>
</dbReference>
<gene>
    <name evidence="1" type="ORF">ACFOY1_09690</name>
</gene>
<dbReference type="RefSeq" id="WP_217963417.1">
    <property type="nucleotide sequence ID" value="NZ_JAHTBN010000002.1"/>
</dbReference>
<accession>A0ABV8NWA8</accession>
<sequence length="65" mass="6849">MNDLDLDRVYTQLCKTLSAAGEAQAMNILARYALLSMLEIGDPERIGTLIERAARGDAPAAGAAA</sequence>
<keyword evidence="2" id="KW-1185">Reference proteome</keyword>
<organism evidence="1 2">
    <name type="scientific">Candidimonas humi</name>
    <dbReference type="NCBI Taxonomy" id="683355"/>
    <lineage>
        <taxon>Bacteria</taxon>
        <taxon>Pseudomonadati</taxon>
        <taxon>Pseudomonadota</taxon>
        <taxon>Betaproteobacteria</taxon>
        <taxon>Burkholderiales</taxon>
        <taxon>Alcaligenaceae</taxon>
        <taxon>Candidimonas</taxon>
    </lineage>
</organism>
<evidence type="ECO:0000313" key="1">
    <source>
        <dbReference type="EMBL" id="MFC4201225.1"/>
    </source>
</evidence>
<evidence type="ECO:0008006" key="3">
    <source>
        <dbReference type="Google" id="ProtNLM"/>
    </source>
</evidence>
<reference evidence="2" key="1">
    <citation type="journal article" date="2019" name="Int. J. Syst. Evol. Microbiol.">
        <title>The Global Catalogue of Microorganisms (GCM) 10K type strain sequencing project: providing services to taxonomists for standard genome sequencing and annotation.</title>
        <authorList>
            <consortium name="The Broad Institute Genomics Platform"/>
            <consortium name="The Broad Institute Genome Sequencing Center for Infectious Disease"/>
            <person name="Wu L."/>
            <person name="Ma J."/>
        </authorList>
    </citation>
    <scope>NUCLEOTIDE SEQUENCE [LARGE SCALE GENOMIC DNA]</scope>
    <source>
        <strain evidence="2">LMG 24813</strain>
    </source>
</reference>
<protein>
    <recommendedName>
        <fullName evidence="3">DUF2783 domain-containing protein</fullName>
    </recommendedName>
</protein>
<dbReference type="EMBL" id="JBHSBV010000003">
    <property type="protein sequence ID" value="MFC4201225.1"/>
    <property type="molecule type" value="Genomic_DNA"/>
</dbReference>